<dbReference type="PANTHER" id="PTHR23272">
    <property type="entry name" value="BED FINGER-RELATED"/>
    <property type="match status" value="1"/>
</dbReference>
<dbReference type="GO" id="GO:0003677">
    <property type="term" value="F:DNA binding"/>
    <property type="evidence" value="ECO:0007669"/>
    <property type="project" value="InterPro"/>
</dbReference>
<gene>
    <name evidence="2" type="ORF">CB5_LOCUS6051</name>
</gene>
<dbReference type="InterPro" id="IPR012337">
    <property type="entry name" value="RNaseH-like_sf"/>
</dbReference>
<sequence length="421" mass="48406">MPPEVSMVIVALGDIHDTGSVWPPIRGVLIWMGHLVGRMDQVLLVRLGIQDKVSTITLDNASSNDVAAKSLRLNFERRNKLHFKGMFFHIRCCAHVLNLMVQDGLKEIAKIISDIRESVKYFKKSPSRLQKFGEIAKLLGLSTERGSSSNVTTRWNSTYKMLDAAFHYKLVFSEYANRDPCYRWCPTDDQWERYEKIRKFLESFYDVSNIYSATDYPTSNKFLRETYRVKKVLAEQASSDDYFMRNMARVMAEKFDKYWGSCNLLMAIASILDPRYKMLLVKFCFPKYIQALSDLFDSYASEHFSSISKIIVSGKGTLLATTSCADINPSSSKRQKASDDDNFDDFIRSNSFVQPEKSDLETYLEEGCALVDHDHPTMNGMKLVILFGQLLNFVRIQIIMMVGKLGTWVYGFFLPKAYLYH</sequence>
<dbReference type="EMBL" id="LR862142">
    <property type="protein sequence ID" value="CAD1822840.1"/>
    <property type="molecule type" value="Genomic_DNA"/>
</dbReference>
<organism evidence="2">
    <name type="scientific">Ananas comosus var. bracteatus</name>
    <name type="common">red pineapple</name>
    <dbReference type="NCBI Taxonomy" id="296719"/>
    <lineage>
        <taxon>Eukaryota</taxon>
        <taxon>Viridiplantae</taxon>
        <taxon>Streptophyta</taxon>
        <taxon>Embryophyta</taxon>
        <taxon>Tracheophyta</taxon>
        <taxon>Spermatophyta</taxon>
        <taxon>Magnoliopsida</taxon>
        <taxon>Liliopsida</taxon>
        <taxon>Poales</taxon>
        <taxon>Bromeliaceae</taxon>
        <taxon>Bromelioideae</taxon>
        <taxon>Ananas</taxon>
    </lineage>
</organism>
<accession>A0A6V7NW95</accession>
<dbReference type="SUPFAM" id="SSF53098">
    <property type="entry name" value="Ribonuclease H-like"/>
    <property type="match status" value="1"/>
</dbReference>
<feature type="domain" description="hAT-like transposase RNase-H fold" evidence="1">
    <location>
        <begin position="212"/>
        <end position="290"/>
    </location>
</feature>
<protein>
    <recommendedName>
        <fullName evidence="1">hAT-like transposase RNase-H fold domain-containing protein</fullName>
    </recommendedName>
</protein>
<dbReference type="PANTHER" id="PTHR23272:SF182">
    <property type="entry name" value="OS09G0381850 PROTEIN"/>
    <property type="match status" value="1"/>
</dbReference>
<reference evidence="2" key="1">
    <citation type="submission" date="2020-07" db="EMBL/GenBank/DDBJ databases">
        <authorList>
            <person name="Lin J."/>
        </authorList>
    </citation>
    <scope>NUCLEOTIDE SEQUENCE</scope>
</reference>
<evidence type="ECO:0000259" key="1">
    <source>
        <dbReference type="Pfam" id="PF14372"/>
    </source>
</evidence>
<dbReference type="InterPro" id="IPR025525">
    <property type="entry name" value="hAT-like_transposase_RNase-H"/>
</dbReference>
<name>A0A6V7NW95_ANACO</name>
<evidence type="ECO:0000313" key="2">
    <source>
        <dbReference type="EMBL" id="CAD1822840.1"/>
    </source>
</evidence>
<proteinExistence type="predicted"/>
<dbReference type="AlphaFoldDB" id="A0A6V7NW95"/>
<dbReference type="Pfam" id="PF14372">
    <property type="entry name" value="hAT-like_RNase-H"/>
    <property type="match status" value="1"/>
</dbReference>